<dbReference type="Proteomes" id="UP000184212">
    <property type="component" value="Unassembled WGS sequence"/>
</dbReference>
<dbReference type="EMBL" id="FQWQ01000001">
    <property type="protein sequence ID" value="SHG68320.1"/>
    <property type="molecule type" value="Genomic_DNA"/>
</dbReference>
<dbReference type="InterPro" id="IPR025411">
    <property type="entry name" value="DUF4136"/>
</dbReference>
<protein>
    <recommendedName>
        <fullName evidence="1">DUF4136 domain-containing protein</fullName>
    </recommendedName>
</protein>
<keyword evidence="3" id="KW-1185">Reference proteome</keyword>
<dbReference type="Gene3D" id="3.30.160.670">
    <property type="match status" value="1"/>
</dbReference>
<organism evidence="2 3">
    <name type="scientific">Chryseolinea serpens</name>
    <dbReference type="NCBI Taxonomy" id="947013"/>
    <lineage>
        <taxon>Bacteria</taxon>
        <taxon>Pseudomonadati</taxon>
        <taxon>Bacteroidota</taxon>
        <taxon>Cytophagia</taxon>
        <taxon>Cytophagales</taxon>
        <taxon>Fulvivirgaceae</taxon>
        <taxon>Chryseolinea</taxon>
    </lineage>
</organism>
<dbReference type="Pfam" id="PF13590">
    <property type="entry name" value="DUF4136"/>
    <property type="match status" value="1"/>
</dbReference>
<reference evidence="2 3" key="1">
    <citation type="submission" date="2016-11" db="EMBL/GenBank/DDBJ databases">
        <authorList>
            <person name="Jaros S."/>
            <person name="Januszkiewicz K."/>
            <person name="Wedrychowicz H."/>
        </authorList>
    </citation>
    <scope>NUCLEOTIDE SEQUENCE [LARGE SCALE GENOMIC DNA]</scope>
    <source>
        <strain evidence="2 3">DSM 24574</strain>
    </source>
</reference>
<dbReference type="PROSITE" id="PS51257">
    <property type="entry name" value="PROKAR_LIPOPROTEIN"/>
    <property type="match status" value="1"/>
</dbReference>
<evidence type="ECO:0000313" key="2">
    <source>
        <dbReference type="EMBL" id="SHG68320.1"/>
    </source>
</evidence>
<dbReference type="RefSeq" id="WP_084137947.1">
    <property type="nucleotide sequence ID" value="NZ_FQWQ01000001.1"/>
</dbReference>
<evidence type="ECO:0000259" key="1">
    <source>
        <dbReference type="Pfam" id="PF13590"/>
    </source>
</evidence>
<sequence>MKKLLPSLSFICLVFMASCLGYKELPVEYDYSYKGNFKKYKTFDIMKPAGPADSSMTNEVIEKSIIQRMKFLGYRQNSNKPHLIIGFKMFDDSLRFNGYNQPEIEEWVKTQNENVDYDPQKFAMSTGTLLIQFYDRRQNRSIWQGYATTQYGSIDFNNSRHLRNAVISILDKYRFWAEGFMEGATATAEEKDL</sequence>
<dbReference type="AlphaFoldDB" id="A0A1M5LTU2"/>
<evidence type="ECO:0000313" key="3">
    <source>
        <dbReference type="Proteomes" id="UP000184212"/>
    </source>
</evidence>
<dbReference type="OrthoDB" id="875766at2"/>
<proteinExistence type="predicted"/>
<feature type="domain" description="DUF4136" evidence="1">
    <location>
        <begin position="27"/>
        <end position="173"/>
    </location>
</feature>
<accession>A0A1M5LTU2</accession>
<gene>
    <name evidence="2" type="ORF">SAMN04488109_1387</name>
</gene>
<dbReference type="STRING" id="947013.SAMN04488109_1387"/>
<name>A0A1M5LTU2_9BACT</name>